<feature type="compositionally biased region" description="Polar residues" evidence="11">
    <location>
        <begin position="306"/>
        <end position="315"/>
    </location>
</feature>
<feature type="domain" description="NR LBD" evidence="13">
    <location>
        <begin position="340"/>
        <end position="628"/>
    </location>
</feature>
<comment type="similarity">
    <text evidence="2">Belongs to the nuclear hormone receptor family.</text>
</comment>
<dbReference type="PROSITE" id="PS00031">
    <property type="entry name" value="NUCLEAR_REC_DBD_1"/>
    <property type="match status" value="1"/>
</dbReference>
<keyword evidence="6" id="KW-0805">Transcription regulation</keyword>
<evidence type="ECO:0000256" key="7">
    <source>
        <dbReference type="ARBA" id="ARBA00023125"/>
    </source>
</evidence>
<keyword evidence="9" id="KW-0675">Receptor</keyword>
<evidence type="ECO:0000259" key="13">
    <source>
        <dbReference type="PROSITE" id="PS51843"/>
    </source>
</evidence>
<evidence type="ECO:0000256" key="6">
    <source>
        <dbReference type="ARBA" id="ARBA00023015"/>
    </source>
</evidence>
<feature type="compositionally biased region" description="Polar residues" evidence="11">
    <location>
        <begin position="241"/>
        <end position="259"/>
    </location>
</feature>
<evidence type="ECO:0000256" key="1">
    <source>
        <dbReference type="ARBA" id="ARBA00004123"/>
    </source>
</evidence>
<keyword evidence="8" id="KW-0804">Transcription</keyword>
<dbReference type="SUPFAM" id="SSF48508">
    <property type="entry name" value="Nuclear receptor ligand-binding domain"/>
    <property type="match status" value="1"/>
</dbReference>
<name>A0A915PVG4_9BILA</name>
<evidence type="ECO:0000256" key="2">
    <source>
        <dbReference type="ARBA" id="ARBA00005993"/>
    </source>
</evidence>
<keyword evidence="5" id="KW-0862">Zinc</keyword>
<proteinExistence type="inferred from homology"/>
<evidence type="ECO:0000256" key="9">
    <source>
        <dbReference type="ARBA" id="ARBA00023170"/>
    </source>
</evidence>
<feature type="domain" description="Nuclear receptor" evidence="12">
    <location>
        <begin position="159"/>
        <end position="234"/>
    </location>
</feature>
<dbReference type="Pfam" id="PF00105">
    <property type="entry name" value="zf-C4"/>
    <property type="match status" value="1"/>
</dbReference>
<dbReference type="AlphaFoldDB" id="A0A915PVG4"/>
<dbReference type="PRINTS" id="PR00047">
    <property type="entry name" value="STROIDFINGER"/>
</dbReference>
<dbReference type="Pfam" id="PF00104">
    <property type="entry name" value="Hormone_recep"/>
    <property type="match status" value="1"/>
</dbReference>
<dbReference type="PROSITE" id="PS51843">
    <property type="entry name" value="NR_LBD"/>
    <property type="match status" value="1"/>
</dbReference>
<protein>
    <submittedName>
        <fullName evidence="15">Uncharacterized protein</fullName>
    </submittedName>
</protein>
<dbReference type="PROSITE" id="PS51030">
    <property type="entry name" value="NUCLEAR_REC_DBD_2"/>
    <property type="match status" value="1"/>
</dbReference>
<dbReference type="GO" id="GO:0043565">
    <property type="term" value="F:sequence-specific DNA binding"/>
    <property type="evidence" value="ECO:0007669"/>
    <property type="project" value="InterPro"/>
</dbReference>
<dbReference type="InterPro" id="IPR035500">
    <property type="entry name" value="NHR-like_dom_sf"/>
</dbReference>
<sequence>MNMYCCRSKSGITSNSGGWPIDLKANQAAKASIGPFHYRYALILIIADACSMVVSDNIVTVHSGTLSHWEDSLQCATSSPLGTSHFCIDRDGERCPQVALHSGHFVALVDDHSERKLELMAAAASVHHSSTASNVSRGGSASSPHCTTSASTAVRDMCVELCVVCGDKASGRHYGAVSCEGCKGFFKRSIRKQIGYVCRGTKDCPVTKFHRNRCQYCRLRKCLTMGMRSESVQAERRPVGSVSNSEAAPTMVATTSSASLRPETLRTPPIVKHESAFMNGLLAIVRNEVANTELKQEPDEMKSSETVDISPTSPLSIRPASVSPEPHPSIANEDKFGKEDEESTVSTILRVPLSASPSSSGASSSLLEDGSLLNPERAKFELPVPQPMPSELNIQFICETASRLLFLSVHWMKNFKAISSKQVLESMFLFMLIPGCLEQLMKLKWCDLFILGLMQCSNQFCLSNMLAAMSTHLSACSRIGQLKTERFEEVNEQIGYLFKLVQRFEELKLSSMEFAYLKLISFTANDLPSSSADASVRAVHAQALQELYEHILSLNVTNCEDSASENDNTSGAAAASTMYSAIERYSHLLLLLPTMRWFKQAVLVELFFSGLIGSLSIETVMPFILAMDVMNVFDGTTGSDSLPGAQSLANMFCKND</sequence>
<comment type="subcellular location">
    <subcellularLocation>
        <location evidence="1">Nucleus</location>
    </subcellularLocation>
</comment>
<keyword evidence="3" id="KW-0479">Metal-binding</keyword>
<dbReference type="GO" id="GO:0003700">
    <property type="term" value="F:DNA-binding transcription factor activity"/>
    <property type="evidence" value="ECO:0007669"/>
    <property type="project" value="InterPro"/>
</dbReference>
<dbReference type="PANTHER" id="PTHR24083">
    <property type="entry name" value="NUCLEAR HORMONE RECEPTOR"/>
    <property type="match status" value="1"/>
</dbReference>
<dbReference type="SUPFAM" id="SSF57716">
    <property type="entry name" value="Glucocorticoid receptor-like (DNA-binding domain)"/>
    <property type="match status" value="1"/>
</dbReference>
<organism evidence="14 15">
    <name type="scientific">Setaria digitata</name>
    <dbReference type="NCBI Taxonomy" id="48799"/>
    <lineage>
        <taxon>Eukaryota</taxon>
        <taxon>Metazoa</taxon>
        <taxon>Ecdysozoa</taxon>
        <taxon>Nematoda</taxon>
        <taxon>Chromadorea</taxon>
        <taxon>Rhabditida</taxon>
        <taxon>Spirurina</taxon>
        <taxon>Spiruromorpha</taxon>
        <taxon>Filarioidea</taxon>
        <taxon>Setariidae</taxon>
        <taxon>Setaria</taxon>
    </lineage>
</organism>
<accession>A0A915PVG4</accession>
<dbReference type="InterPro" id="IPR001628">
    <property type="entry name" value="Znf_hrmn_rcpt"/>
</dbReference>
<dbReference type="InterPro" id="IPR050274">
    <property type="entry name" value="Nuclear_hormone_rcpt_NR2"/>
</dbReference>
<evidence type="ECO:0000313" key="15">
    <source>
        <dbReference type="WBParaSite" id="sdigi.contig289.g7103.t1"/>
    </source>
</evidence>
<dbReference type="GO" id="GO:0005634">
    <property type="term" value="C:nucleus"/>
    <property type="evidence" value="ECO:0007669"/>
    <property type="project" value="UniProtKB-SubCell"/>
</dbReference>
<reference evidence="15" key="1">
    <citation type="submission" date="2022-11" db="UniProtKB">
        <authorList>
            <consortium name="WormBaseParasite"/>
        </authorList>
    </citation>
    <scope>IDENTIFICATION</scope>
</reference>
<dbReference type="FunFam" id="3.30.50.10:FF:000015">
    <property type="entry name" value="Nuclear receptor subfamily 2, group C, member 1"/>
    <property type="match status" value="1"/>
</dbReference>
<evidence type="ECO:0000256" key="8">
    <source>
        <dbReference type="ARBA" id="ARBA00023163"/>
    </source>
</evidence>
<keyword evidence="7" id="KW-0238">DNA-binding</keyword>
<keyword evidence="10" id="KW-0539">Nucleus</keyword>
<feature type="region of interest" description="Disordered" evidence="11">
    <location>
        <begin position="234"/>
        <end position="260"/>
    </location>
</feature>
<keyword evidence="4" id="KW-0863">Zinc-finger</keyword>
<evidence type="ECO:0000256" key="11">
    <source>
        <dbReference type="SAM" id="MobiDB-lite"/>
    </source>
</evidence>
<evidence type="ECO:0000313" key="14">
    <source>
        <dbReference type="Proteomes" id="UP000887581"/>
    </source>
</evidence>
<dbReference type="InterPro" id="IPR000536">
    <property type="entry name" value="Nucl_hrmn_rcpt_lig-bd"/>
</dbReference>
<dbReference type="Gene3D" id="3.30.50.10">
    <property type="entry name" value="Erythroid Transcription Factor GATA-1, subunit A"/>
    <property type="match status" value="1"/>
</dbReference>
<feature type="compositionally biased region" description="Basic and acidic residues" evidence="11">
    <location>
        <begin position="294"/>
        <end position="305"/>
    </location>
</feature>
<feature type="region of interest" description="Disordered" evidence="11">
    <location>
        <begin position="293"/>
        <end position="342"/>
    </location>
</feature>
<dbReference type="GO" id="GO:0008270">
    <property type="term" value="F:zinc ion binding"/>
    <property type="evidence" value="ECO:0007669"/>
    <property type="project" value="UniProtKB-KW"/>
</dbReference>
<evidence type="ECO:0000256" key="10">
    <source>
        <dbReference type="ARBA" id="ARBA00023242"/>
    </source>
</evidence>
<dbReference type="Proteomes" id="UP000887581">
    <property type="component" value="Unplaced"/>
</dbReference>
<evidence type="ECO:0000259" key="12">
    <source>
        <dbReference type="PROSITE" id="PS51030"/>
    </source>
</evidence>
<dbReference type="Gene3D" id="1.10.565.10">
    <property type="entry name" value="Retinoid X Receptor"/>
    <property type="match status" value="1"/>
</dbReference>
<keyword evidence="14" id="KW-1185">Reference proteome</keyword>
<dbReference type="SMART" id="SM00399">
    <property type="entry name" value="ZnF_C4"/>
    <property type="match status" value="1"/>
</dbReference>
<evidence type="ECO:0000256" key="3">
    <source>
        <dbReference type="ARBA" id="ARBA00022723"/>
    </source>
</evidence>
<dbReference type="WBParaSite" id="sdigi.contig289.g7103.t1">
    <property type="protein sequence ID" value="sdigi.contig289.g7103.t1"/>
    <property type="gene ID" value="sdigi.contig289.g7103"/>
</dbReference>
<dbReference type="InterPro" id="IPR013088">
    <property type="entry name" value="Znf_NHR/GATA"/>
</dbReference>
<evidence type="ECO:0000256" key="4">
    <source>
        <dbReference type="ARBA" id="ARBA00022771"/>
    </source>
</evidence>
<evidence type="ECO:0000256" key="5">
    <source>
        <dbReference type="ARBA" id="ARBA00022833"/>
    </source>
</evidence>